<dbReference type="EMBL" id="MINN01000081">
    <property type="protein sequence ID" value="OIU71529.1"/>
    <property type="molecule type" value="Genomic_DNA"/>
</dbReference>
<proteinExistence type="predicted"/>
<name>A0A1J6X053_9BACI</name>
<evidence type="ECO:0000313" key="2">
    <source>
        <dbReference type="Proteomes" id="UP000182062"/>
    </source>
</evidence>
<dbReference type="Proteomes" id="UP000182062">
    <property type="component" value="Unassembled WGS sequence"/>
</dbReference>
<protein>
    <submittedName>
        <fullName evidence="1">Uncharacterized protein</fullName>
    </submittedName>
</protein>
<reference evidence="1 2" key="1">
    <citation type="submission" date="2016-09" db="EMBL/GenBank/DDBJ databases">
        <title>Bacillus aquimaris SAMM genome sequence reveals colonization and biosurfactant production capacities.</title>
        <authorList>
            <person name="Waghmode S.R."/>
            <person name="Suryavanshi M.V."/>
        </authorList>
    </citation>
    <scope>NUCLEOTIDE SEQUENCE [LARGE SCALE GENOMIC DNA]</scope>
    <source>
        <strain evidence="1 2">SAMM</strain>
    </source>
</reference>
<organism evidence="1 2">
    <name type="scientific">Rossellomorea aquimaris</name>
    <dbReference type="NCBI Taxonomy" id="189382"/>
    <lineage>
        <taxon>Bacteria</taxon>
        <taxon>Bacillati</taxon>
        <taxon>Bacillota</taxon>
        <taxon>Bacilli</taxon>
        <taxon>Bacillales</taxon>
        <taxon>Bacillaceae</taxon>
        <taxon>Rossellomorea</taxon>
    </lineage>
</organism>
<accession>A0A1J6X053</accession>
<sequence length="196" mass="22223">MLYRRLKLVIFILCVIPLLNGCRVIWVEESKDEDFDYNPDKEITIDAKVQIYRNKLMIRGESNLPEGAILEFNLQPYQEEATAFQVETYAVEPEDKISTSGTSKIGGGGSIEGTFVKRPDDTKRYRLEVVFDPRKQTEDIQQSYGPLGESIALSDGIISLTDQSIKVTVIKKYVNLMKSEEPNGMMANLDFTSLKK</sequence>
<dbReference type="AlphaFoldDB" id="A0A1J6X053"/>
<keyword evidence="2" id="KW-1185">Reference proteome</keyword>
<gene>
    <name evidence="1" type="ORF">BHE18_15670</name>
</gene>
<evidence type="ECO:0000313" key="1">
    <source>
        <dbReference type="EMBL" id="OIU71529.1"/>
    </source>
</evidence>
<comment type="caution">
    <text evidence="1">The sequence shown here is derived from an EMBL/GenBank/DDBJ whole genome shotgun (WGS) entry which is preliminary data.</text>
</comment>